<proteinExistence type="inferred from homology"/>
<comment type="similarity">
    <text evidence="2">Belongs to the tRNA methyltransferase O family.</text>
</comment>
<dbReference type="Pfam" id="PF01980">
    <property type="entry name" value="TrmO_N"/>
    <property type="match status" value="1"/>
</dbReference>
<feature type="domain" description="TsaA-like" evidence="3">
    <location>
        <begin position="22"/>
        <end position="152"/>
    </location>
</feature>
<dbReference type="InterPro" id="IPR036414">
    <property type="entry name" value="YaeB_N_sf"/>
</dbReference>
<dbReference type="PANTHER" id="PTHR12818:SF0">
    <property type="entry name" value="TRNA (ADENINE(37)-N6)-METHYLTRANSFERASE"/>
    <property type="match status" value="1"/>
</dbReference>
<evidence type="ECO:0000313" key="4">
    <source>
        <dbReference type="EMBL" id="GLH69706.1"/>
    </source>
</evidence>
<evidence type="ECO:0000256" key="2">
    <source>
        <dbReference type="ARBA" id="ARBA00033753"/>
    </source>
</evidence>
<keyword evidence="5" id="KW-1185">Reference proteome</keyword>
<protein>
    <recommendedName>
        <fullName evidence="3">TsaA-like domain-containing protein</fullName>
    </recommendedName>
</protein>
<dbReference type="InterPro" id="IPR036413">
    <property type="entry name" value="YaeB-like_sf"/>
</dbReference>
<reference evidence="4 5" key="1">
    <citation type="journal article" date="2023" name="Antonie Van Leeuwenhoek">
        <title>Mesoterricola silvestris gen. nov., sp. nov., Mesoterricola sediminis sp. nov., Geothrix oryzae sp. nov., Geothrix edaphica sp. nov., Geothrix rubra sp. nov., and Geothrix limicola sp. nov., six novel members of Acidobacteriota isolated from soils.</title>
        <authorList>
            <person name="Itoh H."/>
            <person name="Sugisawa Y."/>
            <person name="Mise K."/>
            <person name="Xu Z."/>
            <person name="Kuniyasu M."/>
            <person name="Ushijima N."/>
            <person name="Kawano K."/>
            <person name="Kobayashi E."/>
            <person name="Shiratori Y."/>
            <person name="Masuda Y."/>
            <person name="Senoo K."/>
        </authorList>
    </citation>
    <scope>NUCLEOTIDE SEQUENCE [LARGE SCALE GENOMIC DNA]</scope>
    <source>
        <strain evidence="4 5">Red803</strain>
    </source>
</reference>
<accession>A0ABQ5Q5K6</accession>
<dbReference type="Gene3D" id="2.40.30.70">
    <property type="entry name" value="YaeB-like"/>
    <property type="match status" value="1"/>
</dbReference>
<dbReference type="InterPro" id="IPR023370">
    <property type="entry name" value="TrmO-like_N"/>
</dbReference>
<dbReference type="Proteomes" id="UP001165089">
    <property type="component" value="Unassembled WGS sequence"/>
</dbReference>
<sequence length="159" mass="17661">MTDLSMDRSMDQPTPPTVAFTLRPIGLVRTAPRKRARLPKYFVPGGRATLELFHPYRAGLQGLYEGTEVWVVTFQAPSGQAIRETWPTAEGLPGVFATTSLDRPNPIEFLRARIRDLDPEKGVLHVMGLDLEDGAPVLDIRPVTAPHHPLTRTSERVLS</sequence>
<dbReference type="EMBL" id="BSDD01000002">
    <property type="protein sequence ID" value="GLH69706.1"/>
    <property type="molecule type" value="Genomic_DNA"/>
</dbReference>
<organism evidence="4 5">
    <name type="scientific">Geothrix rubra</name>
    <dbReference type="NCBI Taxonomy" id="2927977"/>
    <lineage>
        <taxon>Bacteria</taxon>
        <taxon>Pseudomonadati</taxon>
        <taxon>Acidobacteriota</taxon>
        <taxon>Holophagae</taxon>
        <taxon>Holophagales</taxon>
        <taxon>Holophagaceae</taxon>
        <taxon>Geothrix</taxon>
    </lineage>
</organism>
<evidence type="ECO:0000256" key="1">
    <source>
        <dbReference type="ARBA" id="ARBA00022691"/>
    </source>
</evidence>
<dbReference type="PANTHER" id="PTHR12818">
    <property type="entry name" value="TRNA (ADENINE(37)-N6)-METHYLTRANSFERASE"/>
    <property type="match status" value="1"/>
</dbReference>
<comment type="caution">
    <text evidence="4">The sequence shown here is derived from an EMBL/GenBank/DDBJ whole genome shotgun (WGS) entry which is preliminary data.</text>
</comment>
<name>A0ABQ5Q5K6_9BACT</name>
<keyword evidence="1" id="KW-0949">S-adenosyl-L-methionine</keyword>
<dbReference type="InterPro" id="IPR040372">
    <property type="entry name" value="YaeB-like"/>
</dbReference>
<dbReference type="PROSITE" id="PS51668">
    <property type="entry name" value="TSAA_2"/>
    <property type="match status" value="1"/>
</dbReference>
<gene>
    <name evidence="4" type="ORF">GETHPA_12390</name>
</gene>
<evidence type="ECO:0000313" key="5">
    <source>
        <dbReference type="Proteomes" id="UP001165089"/>
    </source>
</evidence>
<dbReference type="SUPFAM" id="SSF118196">
    <property type="entry name" value="YaeB-like"/>
    <property type="match status" value="1"/>
</dbReference>
<evidence type="ECO:0000259" key="3">
    <source>
        <dbReference type="PROSITE" id="PS51668"/>
    </source>
</evidence>